<protein>
    <submittedName>
        <fullName evidence="3">Uncharacterized protein</fullName>
    </submittedName>
</protein>
<dbReference type="InterPro" id="IPR026906">
    <property type="entry name" value="LRR_5"/>
</dbReference>
<dbReference type="Proteomes" id="UP001054902">
    <property type="component" value="Unassembled WGS sequence"/>
</dbReference>
<proteinExistence type="predicted"/>
<evidence type="ECO:0000313" key="4">
    <source>
        <dbReference type="Proteomes" id="UP001054902"/>
    </source>
</evidence>
<evidence type="ECO:0000256" key="2">
    <source>
        <dbReference type="SAM" id="MobiDB-lite"/>
    </source>
</evidence>
<sequence length="379" mass="44562">MSDTVERIEKGAFTGCGSLEYIKFSRNLQRIEREAFLSCRSLTSVVIPPSCKEIGKSAFEDCHELIILSVPEDTQLGEYMIVNTALIIASPFETNEYGRYENNEEVNNWIKYRLNEYPLHKVRTPDLYFYKDSDWYQKDDCSLTPIDYFIANFGTEHVWNLPQYAQYLIKNKKLHELKKLSTEKIIESQLAWQQKQITSLQSQIIEQQKQITTLQSQITEQNNEITSFQKDRYHFMSVKLLEDEIKCLIRFNKFSTDIASNDHDIRKFLPVLSQKCHHYVCQGCMIKTQQATAENAPRVPKWLKCMFCQRKTAFCPENPFYHTKLIQLLERARRCHPTDVKVKVEIEDTSLTSNMERPSKRPKRPNIVDEEESRSKNLN</sequence>
<feature type="coiled-coil region" evidence="1">
    <location>
        <begin position="197"/>
        <end position="231"/>
    </location>
</feature>
<dbReference type="Gene3D" id="1.20.5.340">
    <property type="match status" value="1"/>
</dbReference>
<keyword evidence="1" id="KW-0175">Coiled coil</keyword>
<keyword evidence="4" id="KW-1185">Reference proteome</keyword>
<gene>
    <name evidence="3" type="ORF">CTEN210_18439</name>
</gene>
<name>A0AAD3DCN3_9STRA</name>
<dbReference type="EMBL" id="BLLK01000075">
    <property type="protein sequence ID" value="GFH61963.1"/>
    <property type="molecule type" value="Genomic_DNA"/>
</dbReference>
<dbReference type="Pfam" id="PF13306">
    <property type="entry name" value="LRR_5"/>
    <property type="match status" value="1"/>
</dbReference>
<dbReference type="SUPFAM" id="SSF52058">
    <property type="entry name" value="L domain-like"/>
    <property type="match status" value="1"/>
</dbReference>
<organism evidence="3 4">
    <name type="scientific">Chaetoceros tenuissimus</name>
    <dbReference type="NCBI Taxonomy" id="426638"/>
    <lineage>
        <taxon>Eukaryota</taxon>
        <taxon>Sar</taxon>
        <taxon>Stramenopiles</taxon>
        <taxon>Ochrophyta</taxon>
        <taxon>Bacillariophyta</taxon>
        <taxon>Coscinodiscophyceae</taxon>
        <taxon>Chaetocerotophycidae</taxon>
        <taxon>Chaetocerotales</taxon>
        <taxon>Chaetocerotaceae</taxon>
        <taxon>Chaetoceros</taxon>
    </lineage>
</organism>
<comment type="caution">
    <text evidence="3">The sequence shown here is derived from an EMBL/GenBank/DDBJ whole genome shotgun (WGS) entry which is preliminary data.</text>
</comment>
<feature type="region of interest" description="Disordered" evidence="2">
    <location>
        <begin position="351"/>
        <end position="379"/>
    </location>
</feature>
<dbReference type="AlphaFoldDB" id="A0AAD3DCN3"/>
<evidence type="ECO:0000313" key="3">
    <source>
        <dbReference type="EMBL" id="GFH61963.1"/>
    </source>
</evidence>
<dbReference type="InterPro" id="IPR032675">
    <property type="entry name" value="LRR_dom_sf"/>
</dbReference>
<evidence type="ECO:0000256" key="1">
    <source>
        <dbReference type="SAM" id="Coils"/>
    </source>
</evidence>
<reference evidence="3 4" key="1">
    <citation type="journal article" date="2021" name="Sci. Rep.">
        <title>The genome of the diatom Chaetoceros tenuissimus carries an ancient integrated fragment of an extant virus.</title>
        <authorList>
            <person name="Hongo Y."/>
            <person name="Kimura K."/>
            <person name="Takaki Y."/>
            <person name="Yoshida Y."/>
            <person name="Baba S."/>
            <person name="Kobayashi G."/>
            <person name="Nagasaki K."/>
            <person name="Hano T."/>
            <person name="Tomaru Y."/>
        </authorList>
    </citation>
    <scope>NUCLEOTIDE SEQUENCE [LARGE SCALE GENOMIC DNA]</scope>
    <source>
        <strain evidence="3 4">NIES-3715</strain>
    </source>
</reference>
<accession>A0AAD3DCN3</accession>
<dbReference type="Gene3D" id="3.80.10.10">
    <property type="entry name" value="Ribonuclease Inhibitor"/>
    <property type="match status" value="1"/>
</dbReference>